<evidence type="ECO:0000259" key="3">
    <source>
        <dbReference type="Pfam" id="PF00264"/>
    </source>
</evidence>
<dbReference type="OrthoDB" id="6132182at2759"/>
<dbReference type="SUPFAM" id="SSF48056">
    <property type="entry name" value="Di-copper centre-containing domain"/>
    <property type="match status" value="1"/>
</dbReference>
<evidence type="ECO:0000313" key="6">
    <source>
        <dbReference type="Proteomes" id="UP000006039"/>
    </source>
</evidence>
<reference evidence="5" key="5">
    <citation type="submission" date="2018-04" db="UniProtKB">
        <authorList>
            <consortium name="EnsemblFungi"/>
        </authorList>
    </citation>
    <scope>IDENTIFICATION</scope>
    <source>
        <strain evidence="5">R3-111a-1</strain>
    </source>
</reference>
<evidence type="ECO:0000313" key="4">
    <source>
        <dbReference type="EMBL" id="EJT78212.1"/>
    </source>
</evidence>
<accession>J3NPV7</accession>
<dbReference type="HOGENOM" id="CLU_035914_2_1_1"/>
<proteinExistence type="predicted"/>
<dbReference type="Proteomes" id="UP000006039">
    <property type="component" value="Unassembled WGS sequence"/>
</dbReference>
<feature type="chain" id="PRO_5015094367" description="Tyrosinase copper-binding domain-containing protein" evidence="2">
    <location>
        <begin position="20"/>
        <end position="389"/>
    </location>
</feature>
<dbReference type="Gene3D" id="1.10.1280.10">
    <property type="entry name" value="Di-copper center containing domain from catechol oxidase"/>
    <property type="match status" value="1"/>
</dbReference>
<evidence type="ECO:0000313" key="5">
    <source>
        <dbReference type="EnsemblFungi" id="EJT78212"/>
    </source>
</evidence>
<dbReference type="STRING" id="644352.J3NPV7"/>
<dbReference type="AlphaFoldDB" id="J3NPV7"/>
<dbReference type="InterPro" id="IPR002227">
    <property type="entry name" value="Tyrosinase_Cu-bd"/>
</dbReference>
<keyword evidence="2" id="KW-0732">Signal</keyword>
<organism evidence="4">
    <name type="scientific">Gaeumannomyces tritici (strain R3-111a-1)</name>
    <name type="common">Wheat and barley take-all root rot fungus</name>
    <name type="synonym">Gaeumannomyces graminis var. tritici</name>
    <dbReference type="NCBI Taxonomy" id="644352"/>
    <lineage>
        <taxon>Eukaryota</taxon>
        <taxon>Fungi</taxon>
        <taxon>Dikarya</taxon>
        <taxon>Ascomycota</taxon>
        <taxon>Pezizomycotina</taxon>
        <taxon>Sordariomycetes</taxon>
        <taxon>Sordariomycetidae</taxon>
        <taxon>Magnaporthales</taxon>
        <taxon>Magnaporthaceae</taxon>
        <taxon>Gaeumannomyces</taxon>
    </lineage>
</organism>
<reference evidence="6" key="1">
    <citation type="submission" date="2010-07" db="EMBL/GenBank/DDBJ databases">
        <title>The genome sequence of Gaeumannomyces graminis var. tritici strain R3-111a-1.</title>
        <authorList>
            <consortium name="The Broad Institute Genome Sequencing Platform"/>
            <person name="Ma L.-J."/>
            <person name="Dead R."/>
            <person name="Young S."/>
            <person name="Zeng Q."/>
            <person name="Koehrsen M."/>
            <person name="Alvarado L."/>
            <person name="Berlin A."/>
            <person name="Chapman S.B."/>
            <person name="Chen Z."/>
            <person name="Freedman E."/>
            <person name="Gellesch M."/>
            <person name="Goldberg J."/>
            <person name="Griggs A."/>
            <person name="Gujja S."/>
            <person name="Heilman E.R."/>
            <person name="Heiman D."/>
            <person name="Hepburn T."/>
            <person name="Howarth C."/>
            <person name="Jen D."/>
            <person name="Larson L."/>
            <person name="Mehta T."/>
            <person name="Neiman D."/>
            <person name="Pearson M."/>
            <person name="Roberts A."/>
            <person name="Saif S."/>
            <person name="Shea T."/>
            <person name="Shenoy N."/>
            <person name="Sisk P."/>
            <person name="Stolte C."/>
            <person name="Sykes S."/>
            <person name="Walk T."/>
            <person name="White J."/>
            <person name="Yandava C."/>
            <person name="Haas B."/>
            <person name="Nusbaum C."/>
            <person name="Birren B."/>
        </authorList>
    </citation>
    <scope>NUCLEOTIDE SEQUENCE [LARGE SCALE GENOMIC DNA]</scope>
    <source>
        <strain evidence="6">R3-111a-1</strain>
    </source>
</reference>
<dbReference type="PANTHER" id="PTHR11474:SF116">
    <property type="entry name" value="TYROSINASE"/>
    <property type="match status" value="1"/>
</dbReference>
<dbReference type="eggNOG" id="ENOG502S31Y">
    <property type="taxonomic scope" value="Eukaryota"/>
</dbReference>
<reference evidence="4" key="3">
    <citation type="submission" date="2010-09" db="EMBL/GenBank/DDBJ databases">
        <title>Annotation of Gaeumannomyces graminis var. tritici R3-111a-1.</title>
        <authorList>
            <consortium name="The Broad Institute Genome Sequencing Platform"/>
            <person name="Ma L.-J."/>
            <person name="Dead R."/>
            <person name="Young S.K."/>
            <person name="Zeng Q."/>
            <person name="Gargeya S."/>
            <person name="Fitzgerald M."/>
            <person name="Haas B."/>
            <person name="Abouelleil A."/>
            <person name="Alvarado L."/>
            <person name="Arachchi H.M."/>
            <person name="Berlin A."/>
            <person name="Brown A."/>
            <person name="Chapman S.B."/>
            <person name="Chen Z."/>
            <person name="Dunbar C."/>
            <person name="Freedman E."/>
            <person name="Gearin G."/>
            <person name="Gellesch M."/>
            <person name="Goldberg J."/>
            <person name="Griggs A."/>
            <person name="Gujja S."/>
            <person name="Heiman D."/>
            <person name="Howarth C."/>
            <person name="Larson L."/>
            <person name="Lui A."/>
            <person name="MacDonald P.J.P."/>
            <person name="Mehta T."/>
            <person name="Montmayeur A."/>
            <person name="Murphy C."/>
            <person name="Neiman D."/>
            <person name="Pearson M."/>
            <person name="Priest M."/>
            <person name="Roberts A."/>
            <person name="Saif S."/>
            <person name="Shea T."/>
            <person name="Shenoy N."/>
            <person name="Sisk P."/>
            <person name="Stolte C."/>
            <person name="Sykes S."/>
            <person name="Yandava C."/>
            <person name="Wortman J."/>
            <person name="Nusbaum C."/>
            <person name="Birren B."/>
        </authorList>
    </citation>
    <scope>NUCLEOTIDE SEQUENCE</scope>
    <source>
        <strain evidence="4">R3-111a-1</strain>
    </source>
</reference>
<keyword evidence="1" id="KW-0479">Metal-binding</keyword>
<dbReference type="VEuPathDB" id="FungiDB:GGTG_03314"/>
<dbReference type="RefSeq" id="XP_009219357.1">
    <property type="nucleotide sequence ID" value="XM_009221093.1"/>
</dbReference>
<dbReference type="EMBL" id="GL385396">
    <property type="protein sequence ID" value="EJT78212.1"/>
    <property type="molecule type" value="Genomic_DNA"/>
</dbReference>
<evidence type="ECO:0000256" key="2">
    <source>
        <dbReference type="SAM" id="SignalP"/>
    </source>
</evidence>
<feature type="domain" description="Tyrosinase copper-binding" evidence="3">
    <location>
        <begin position="144"/>
        <end position="331"/>
    </location>
</feature>
<dbReference type="EnsemblFungi" id="EJT78212">
    <property type="protein sequence ID" value="EJT78212"/>
    <property type="gene ID" value="GGTG_03314"/>
</dbReference>
<feature type="signal peptide" evidence="2">
    <location>
        <begin position="1"/>
        <end position="19"/>
    </location>
</feature>
<dbReference type="PANTHER" id="PTHR11474">
    <property type="entry name" value="TYROSINASE FAMILY MEMBER"/>
    <property type="match status" value="1"/>
</dbReference>
<name>J3NPV7_GAET3</name>
<dbReference type="Pfam" id="PF00264">
    <property type="entry name" value="Tyrosinase"/>
    <property type="match status" value="1"/>
</dbReference>
<dbReference type="GO" id="GO:0046872">
    <property type="term" value="F:metal ion binding"/>
    <property type="evidence" value="ECO:0007669"/>
    <property type="project" value="UniProtKB-KW"/>
</dbReference>
<dbReference type="GeneID" id="20343772"/>
<dbReference type="InterPro" id="IPR050316">
    <property type="entry name" value="Tyrosinase/Hemocyanin"/>
</dbReference>
<dbReference type="PRINTS" id="PR00092">
    <property type="entry name" value="TYROSINASE"/>
</dbReference>
<gene>
    <name evidence="5" type="primary">20343772</name>
    <name evidence="4" type="ORF">GGTG_03314</name>
</gene>
<reference evidence="4" key="2">
    <citation type="submission" date="2010-07" db="EMBL/GenBank/DDBJ databases">
        <authorList>
            <consortium name="The Broad Institute Genome Sequencing Platform"/>
            <consortium name="Broad Institute Genome Sequencing Center for Infectious Disease"/>
            <person name="Ma L.-J."/>
            <person name="Dead R."/>
            <person name="Young S."/>
            <person name="Zeng Q."/>
            <person name="Koehrsen M."/>
            <person name="Alvarado L."/>
            <person name="Berlin A."/>
            <person name="Chapman S.B."/>
            <person name="Chen Z."/>
            <person name="Freedman E."/>
            <person name="Gellesch M."/>
            <person name="Goldberg J."/>
            <person name="Griggs A."/>
            <person name="Gujja S."/>
            <person name="Heilman E.R."/>
            <person name="Heiman D."/>
            <person name="Hepburn T."/>
            <person name="Howarth C."/>
            <person name="Jen D."/>
            <person name="Larson L."/>
            <person name="Mehta T."/>
            <person name="Neiman D."/>
            <person name="Pearson M."/>
            <person name="Roberts A."/>
            <person name="Saif S."/>
            <person name="Shea T."/>
            <person name="Shenoy N."/>
            <person name="Sisk P."/>
            <person name="Stolte C."/>
            <person name="Sykes S."/>
            <person name="Walk T."/>
            <person name="White J."/>
            <person name="Yandava C."/>
            <person name="Haas B."/>
            <person name="Nusbaum C."/>
            <person name="Birren B."/>
        </authorList>
    </citation>
    <scope>NUCLEOTIDE SEQUENCE</scope>
    <source>
        <strain evidence="4">R3-111a-1</strain>
    </source>
</reference>
<dbReference type="InterPro" id="IPR008922">
    <property type="entry name" value="Di-copper_centre_dom_sf"/>
</dbReference>
<keyword evidence="6" id="KW-1185">Reference proteome</keyword>
<protein>
    <recommendedName>
        <fullName evidence="3">Tyrosinase copper-binding domain-containing protein</fullName>
    </recommendedName>
</protein>
<dbReference type="GO" id="GO:0016491">
    <property type="term" value="F:oxidoreductase activity"/>
    <property type="evidence" value="ECO:0007669"/>
    <property type="project" value="InterPro"/>
</dbReference>
<reference evidence="5" key="4">
    <citation type="journal article" date="2015" name="G3 (Bethesda)">
        <title>Genome sequences of three phytopathogenic species of the Magnaporthaceae family of fungi.</title>
        <authorList>
            <person name="Okagaki L.H."/>
            <person name="Nunes C.C."/>
            <person name="Sailsbery J."/>
            <person name="Clay B."/>
            <person name="Brown D."/>
            <person name="John T."/>
            <person name="Oh Y."/>
            <person name="Young N."/>
            <person name="Fitzgerald M."/>
            <person name="Haas B.J."/>
            <person name="Zeng Q."/>
            <person name="Young S."/>
            <person name="Adiconis X."/>
            <person name="Fan L."/>
            <person name="Levin J.Z."/>
            <person name="Mitchell T.K."/>
            <person name="Okubara P.A."/>
            <person name="Farman M.L."/>
            <person name="Kohn L.M."/>
            <person name="Birren B."/>
            <person name="Ma L.-J."/>
            <person name="Dean R.A."/>
        </authorList>
    </citation>
    <scope>NUCLEOTIDE SEQUENCE</scope>
    <source>
        <strain evidence="5">R3-111a-1</strain>
    </source>
</reference>
<sequence length="389" mass="43173">MRASFFTILSATLASTASALPAATAAAAEPGLIDLAPFKGTMGFPTRPVMSVEEALARTAKVKADAEAWERSHKSQLAVRSASDNAREYAAGRARSTCKNPEVRIEWRNFPHEYRLLWVKAARCVYDLPPHPGYPAAAKSMAESMAYIHQQLMENIHSVGHFNIWHRLFLWNYQEILRNQCGYPRELPLPWWDETKDSGKFSQASIFGPDYYGEAPPVVVKGGKEYATCVRTGALANLTISIGPVHNLTTPHCLSRAVNETQTAQTAKAFVDLGNSYPSFWDMAVSQEEGPHAFGHTGVGSVMGDMWASPADAIFYMHHTFTDRNYWAWQQANPSNRTYQIGGMNATVGPRTASTLDSPIRFMGLFNETTIRPLQDTQGGSPFCYVYDY</sequence>
<evidence type="ECO:0000256" key="1">
    <source>
        <dbReference type="ARBA" id="ARBA00022723"/>
    </source>
</evidence>